<keyword evidence="2" id="KW-1003">Cell membrane</keyword>
<feature type="transmembrane region" description="Helical" evidence="9">
    <location>
        <begin position="307"/>
        <end position="332"/>
    </location>
</feature>
<dbReference type="RefSeq" id="WP_123243361.1">
    <property type="nucleotide sequence ID" value="NZ_JAAHBY010000111.1"/>
</dbReference>
<dbReference type="EMBL" id="RJLN01000111">
    <property type="protein sequence ID" value="RNL89323.1"/>
    <property type="molecule type" value="Genomic_DNA"/>
</dbReference>
<sequence length="473" mass="48497">MTADPDRADPRQPPPAGDESRPGPPATNGTPANRRGPATTSAPASRRGPATNSTRRWQAVDTAAGGLALDLGLYAVSAAFAAVTAATSTLAPHRAWGTIAAAGYLLTALLVTGQLLARRRRPGTPLAELPARWAVAALAWATTALLPIVAQSAQRAAGRTDRAQEEVVVVEQAGIRLAEHGTPYLGHDAIAVLPPAEQLLGYTPYQPGMALFGLPRAVTAAWWTDARVWFALVTALALATAVTTLRAAPAPDAPRRDAAVLRGVQAATVLPICALTLATGGDDLPVLALCLLALALAAAGRPGRAGIAVGAAGALKLFAWPVALVLVCWAVTRRAGLRTALGALGLPAVALLPALLVDRDALVENVLRFPLGHGLVTSPAQSPFPGHLIAAALPAGRIIAAALLVAVGVAIAVRLLRRPPRTAATTALICGYGLLAAILLMPSTRFGYLLYPVALLVLAPALALAERHRVSIA</sequence>
<dbReference type="Pfam" id="PF09594">
    <property type="entry name" value="GT87"/>
    <property type="match status" value="1"/>
</dbReference>
<feature type="transmembrane region" description="Helical" evidence="9">
    <location>
        <begin position="63"/>
        <end position="83"/>
    </location>
</feature>
<feature type="transmembrane region" description="Helical" evidence="9">
    <location>
        <begin position="423"/>
        <end position="442"/>
    </location>
</feature>
<feature type="transmembrane region" description="Helical" evidence="9">
    <location>
        <begin position="259"/>
        <end position="278"/>
    </location>
</feature>
<evidence type="ECO:0000256" key="3">
    <source>
        <dbReference type="ARBA" id="ARBA00022679"/>
    </source>
</evidence>
<comment type="caution">
    <text evidence="10">The sequence shown here is derived from an EMBL/GenBank/DDBJ whole genome shotgun (WGS) entry which is preliminary data.</text>
</comment>
<feature type="transmembrane region" description="Helical" evidence="9">
    <location>
        <begin position="228"/>
        <end position="247"/>
    </location>
</feature>
<proteinExistence type="inferred from homology"/>
<keyword evidence="11" id="KW-1185">Reference proteome</keyword>
<protein>
    <submittedName>
        <fullName evidence="10">DUF2029 domain-containing protein</fullName>
    </submittedName>
</protein>
<evidence type="ECO:0000256" key="6">
    <source>
        <dbReference type="ARBA" id="ARBA00023136"/>
    </source>
</evidence>
<feature type="region of interest" description="Disordered" evidence="8">
    <location>
        <begin position="1"/>
        <end position="54"/>
    </location>
</feature>
<comment type="similarity">
    <text evidence="7">Belongs to the glycosyltransferase 87 family.</text>
</comment>
<evidence type="ECO:0000256" key="9">
    <source>
        <dbReference type="SAM" id="Phobius"/>
    </source>
</evidence>
<gene>
    <name evidence="10" type="ORF">EFE23_24995</name>
</gene>
<keyword evidence="6 9" id="KW-0472">Membrane</keyword>
<accession>A0ABX9WCU4</accession>
<name>A0ABX9WCU4_9ACTN</name>
<evidence type="ECO:0000256" key="7">
    <source>
        <dbReference type="ARBA" id="ARBA00024033"/>
    </source>
</evidence>
<evidence type="ECO:0000256" key="2">
    <source>
        <dbReference type="ARBA" id="ARBA00022475"/>
    </source>
</evidence>
<feature type="transmembrane region" description="Helical" evidence="9">
    <location>
        <begin position="398"/>
        <end position="416"/>
    </location>
</feature>
<dbReference type="InterPro" id="IPR018584">
    <property type="entry name" value="GT87"/>
</dbReference>
<organism evidence="10 11">
    <name type="scientific">Micromonospora solifontis</name>
    <dbReference type="NCBI Taxonomy" id="2487138"/>
    <lineage>
        <taxon>Bacteria</taxon>
        <taxon>Bacillati</taxon>
        <taxon>Actinomycetota</taxon>
        <taxon>Actinomycetes</taxon>
        <taxon>Micromonosporales</taxon>
        <taxon>Micromonosporaceae</taxon>
        <taxon>Micromonospora</taxon>
    </lineage>
</organism>
<keyword evidence="5 9" id="KW-1133">Transmembrane helix</keyword>
<comment type="subcellular location">
    <subcellularLocation>
        <location evidence="1">Cell membrane</location>
        <topology evidence="1">Multi-pass membrane protein</topology>
    </subcellularLocation>
</comment>
<reference evidence="10 11" key="1">
    <citation type="submission" date="2018-11" db="EMBL/GenBank/DDBJ databases">
        <title>Micromonospora sp. PPF5-17, a new actinomycetes isolated from a hot spring soil.</title>
        <authorList>
            <person name="Thawai C."/>
        </authorList>
    </citation>
    <scope>NUCLEOTIDE SEQUENCE [LARGE SCALE GENOMIC DNA]</scope>
    <source>
        <strain evidence="10 11">PPF5-17</strain>
    </source>
</reference>
<evidence type="ECO:0000313" key="10">
    <source>
        <dbReference type="EMBL" id="RNL89323.1"/>
    </source>
</evidence>
<feature type="transmembrane region" description="Helical" evidence="9">
    <location>
        <begin position="95"/>
        <end position="117"/>
    </location>
</feature>
<keyword evidence="4 9" id="KW-0812">Transmembrane</keyword>
<dbReference type="Proteomes" id="UP000280698">
    <property type="component" value="Unassembled WGS sequence"/>
</dbReference>
<evidence type="ECO:0000256" key="1">
    <source>
        <dbReference type="ARBA" id="ARBA00004651"/>
    </source>
</evidence>
<keyword evidence="3" id="KW-0808">Transferase</keyword>
<evidence type="ECO:0000256" key="8">
    <source>
        <dbReference type="SAM" id="MobiDB-lite"/>
    </source>
</evidence>
<evidence type="ECO:0000256" key="4">
    <source>
        <dbReference type="ARBA" id="ARBA00022692"/>
    </source>
</evidence>
<feature type="transmembrane region" description="Helical" evidence="9">
    <location>
        <begin position="448"/>
        <end position="465"/>
    </location>
</feature>
<evidence type="ECO:0000256" key="5">
    <source>
        <dbReference type="ARBA" id="ARBA00022989"/>
    </source>
</evidence>
<feature type="compositionally biased region" description="Basic and acidic residues" evidence="8">
    <location>
        <begin position="1"/>
        <end position="10"/>
    </location>
</feature>
<evidence type="ECO:0000313" key="11">
    <source>
        <dbReference type="Proteomes" id="UP000280698"/>
    </source>
</evidence>
<feature type="transmembrane region" description="Helical" evidence="9">
    <location>
        <begin position="129"/>
        <end position="150"/>
    </location>
</feature>